<dbReference type="NCBIfam" id="NF004766">
    <property type="entry name" value="PRK06102.1"/>
    <property type="match status" value="1"/>
</dbReference>
<sequence>MLADAFSLAQKFADGTSDPVTALKDALKLSADAPAAFITFCEDRAQREAAAAQARWKAGQPLSRFDGVPVAWKDLYDLAGYVTTAGAKVLLHTPPASHDCALAVALSRAGLVSIGKTNLSELAYSGLGLNPHFGTPVNAASKDEVRVPGGSSSGSAIAVARGIVPIAMSTDTAGSIRVPAAFNGLVGYRSSSRRYSFAGVMPLARTLDSLGPITHSVRDAIAVDNLLLGDRRGLSFETTGLPVAGLRLRVDIKVLNDTRIQPAVRSNLLTAVEKLALAGAVIEETPVLAFHQALELIEQVGWLGSAEAFALHQELLDSPAAEQLDPRVRKRLETARTFPASKQVRLYQAAEALKKQITSELDGAFLITPTVAHVAPLLTPLEEDASIFAATNLATLRLTMPGSMLDMPGVALPSGIGDAGMPTSLLLSSFSGNDEELLRAALTVESYIRVTE</sequence>
<dbReference type="PANTHER" id="PTHR11895">
    <property type="entry name" value="TRANSAMIDASE"/>
    <property type="match status" value="1"/>
</dbReference>
<dbReference type="PANTHER" id="PTHR11895:SF176">
    <property type="entry name" value="AMIDASE AMID-RELATED"/>
    <property type="match status" value="1"/>
</dbReference>
<dbReference type="OrthoDB" id="8872210at2"/>
<accession>A0A3M4M441</accession>
<reference evidence="2 3" key="1">
    <citation type="submission" date="2018-08" db="EMBL/GenBank/DDBJ databases">
        <title>Recombination of ecologically and evolutionarily significant loci maintains genetic cohesion in the Pseudomonas syringae species complex.</title>
        <authorList>
            <person name="Dillon M."/>
            <person name="Thakur S."/>
            <person name="Almeida R.N.D."/>
            <person name="Weir B.S."/>
            <person name="Guttman D.S."/>
        </authorList>
    </citation>
    <scope>NUCLEOTIDE SEQUENCE [LARGE SCALE GENOMIC DNA]</scope>
    <source>
        <strain evidence="2 3">ICMP 3353</strain>
    </source>
</reference>
<feature type="domain" description="Amidase" evidence="1">
    <location>
        <begin position="21"/>
        <end position="438"/>
    </location>
</feature>
<comment type="caution">
    <text evidence="2">The sequence shown here is derived from an EMBL/GenBank/DDBJ whole genome shotgun (WGS) entry which is preliminary data.</text>
</comment>
<gene>
    <name evidence="2" type="ORF">ALQ04_03246</name>
</gene>
<dbReference type="Proteomes" id="UP000277236">
    <property type="component" value="Unassembled WGS sequence"/>
</dbReference>
<evidence type="ECO:0000259" key="1">
    <source>
        <dbReference type="Pfam" id="PF01425"/>
    </source>
</evidence>
<dbReference type="EMBL" id="RBRE01000028">
    <property type="protein sequence ID" value="RMQ48479.1"/>
    <property type="molecule type" value="Genomic_DNA"/>
</dbReference>
<dbReference type="Pfam" id="PF01425">
    <property type="entry name" value="Amidase"/>
    <property type="match status" value="1"/>
</dbReference>
<dbReference type="InterPro" id="IPR000120">
    <property type="entry name" value="Amidase"/>
</dbReference>
<protein>
    <submittedName>
        <fullName evidence="2">Putative amidase</fullName>
    </submittedName>
</protein>
<dbReference type="SUPFAM" id="SSF75304">
    <property type="entry name" value="Amidase signature (AS) enzymes"/>
    <property type="match status" value="1"/>
</dbReference>
<dbReference type="AlphaFoldDB" id="A0A3M4M441"/>
<name>A0A3M4M441_PSECI</name>
<organism evidence="2 3">
    <name type="scientific">Pseudomonas cichorii</name>
    <dbReference type="NCBI Taxonomy" id="36746"/>
    <lineage>
        <taxon>Bacteria</taxon>
        <taxon>Pseudomonadati</taxon>
        <taxon>Pseudomonadota</taxon>
        <taxon>Gammaproteobacteria</taxon>
        <taxon>Pseudomonadales</taxon>
        <taxon>Pseudomonadaceae</taxon>
        <taxon>Pseudomonas</taxon>
    </lineage>
</organism>
<dbReference type="Gene3D" id="3.90.1300.10">
    <property type="entry name" value="Amidase signature (AS) domain"/>
    <property type="match status" value="1"/>
</dbReference>
<dbReference type="GO" id="GO:0003824">
    <property type="term" value="F:catalytic activity"/>
    <property type="evidence" value="ECO:0007669"/>
    <property type="project" value="InterPro"/>
</dbReference>
<evidence type="ECO:0000313" key="3">
    <source>
        <dbReference type="Proteomes" id="UP000277236"/>
    </source>
</evidence>
<evidence type="ECO:0000313" key="2">
    <source>
        <dbReference type="EMBL" id="RMQ48479.1"/>
    </source>
</evidence>
<proteinExistence type="predicted"/>
<dbReference type="InterPro" id="IPR036928">
    <property type="entry name" value="AS_sf"/>
</dbReference>
<dbReference type="InterPro" id="IPR023631">
    <property type="entry name" value="Amidase_dom"/>
</dbReference>
<dbReference type="RefSeq" id="WP_012723245.1">
    <property type="nucleotide sequence ID" value="NZ_RBRE01000028.1"/>
</dbReference>